<gene>
    <name evidence="1" type="ORF">PIB30_059068</name>
</gene>
<dbReference type="Proteomes" id="UP001341840">
    <property type="component" value="Unassembled WGS sequence"/>
</dbReference>
<sequence length="81" mass="9596">MEIELKRIRRLKEKFRMIHEQFIILPFEEAVSLLVPSMRITLTAFAIPHLRKAVKSFRLRLYDPSHTRFDRGANAGMTDLQ</sequence>
<proteinExistence type="predicted"/>
<organism evidence="1 2">
    <name type="scientific">Stylosanthes scabra</name>
    <dbReference type="NCBI Taxonomy" id="79078"/>
    <lineage>
        <taxon>Eukaryota</taxon>
        <taxon>Viridiplantae</taxon>
        <taxon>Streptophyta</taxon>
        <taxon>Embryophyta</taxon>
        <taxon>Tracheophyta</taxon>
        <taxon>Spermatophyta</taxon>
        <taxon>Magnoliopsida</taxon>
        <taxon>eudicotyledons</taxon>
        <taxon>Gunneridae</taxon>
        <taxon>Pentapetalae</taxon>
        <taxon>rosids</taxon>
        <taxon>fabids</taxon>
        <taxon>Fabales</taxon>
        <taxon>Fabaceae</taxon>
        <taxon>Papilionoideae</taxon>
        <taxon>50 kb inversion clade</taxon>
        <taxon>dalbergioids sensu lato</taxon>
        <taxon>Dalbergieae</taxon>
        <taxon>Pterocarpus clade</taxon>
        <taxon>Stylosanthes</taxon>
    </lineage>
</organism>
<evidence type="ECO:0000313" key="1">
    <source>
        <dbReference type="EMBL" id="MED6136785.1"/>
    </source>
</evidence>
<accession>A0ABU6SKG3</accession>
<protein>
    <submittedName>
        <fullName evidence="1">Uncharacterized protein</fullName>
    </submittedName>
</protein>
<keyword evidence="2" id="KW-1185">Reference proteome</keyword>
<comment type="caution">
    <text evidence="1">The sequence shown here is derived from an EMBL/GenBank/DDBJ whole genome shotgun (WGS) entry which is preliminary data.</text>
</comment>
<dbReference type="EMBL" id="JASCZI010060919">
    <property type="protein sequence ID" value="MED6136785.1"/>
    <property type="molecule type" value="Genomic_DNA"/>
</dbReference>
<reference evidence="1 2" key="1">
    <citation type="journal article" date="2023" name="Plants (Basel)">
        <title>Bridging the Gap: Combining Genomics and Transcriptomics Approaches to Understand Stylosanthes scabra, an Orphan Legume from the Brazilian Caatinga.</title>
        <authorList>
            <person name="Ferreira-Neto J.R.C."/>
            <person name="da Silva M.D."/>
            <person name="Binneck E."/>
            <person name="de Melo N.F."/>
            <person name="da Silva R.H."/>
            <person name="de Melo A.L.T.M."/>
            <person name="Pandolfi V."/>
            <person name="Bustamante F.O."/>
            <person name="Brasileiro-Vidal A.C."/>
            <person name="Benko-Iseppon A.M."/>
        </authorList>
    </citation>
    <scope>NUCLEOTIDE SEQUENCE [LARGE SCALE GENOMIC DNA]</scope>
    <source>
        <tissue evidence="1">Leaves</tissue>
    </source>
</reference>
<evidence type="ECO:0000313" key="2">
    <source>
        <dbReference type="Proteomes" id="UP001341840"/>
    </source>
</evidence>
<name>A0ABU6SKG3_9FABA</name>